<feature type="domain" description="UspA" evidence="2">
    <location>
        <begin position="2"/>
        <end position="138"/>
    </location>
</feature>
<evidence type="ECO:0000259" key="2">
    <source>
        <dbReference type="Pfam" id="PF00582"/>
    </source>
</evidence>
<protein>
    <submittedName>
        <fullName evidence="3">Nucleotide-binding universal stress protein, UspA family</fullName>
    </submittedName>
</protein>
<dbReference type="EMBL" id="FNWL01000003">
    <property type="protein sequence ID" value="SEH17044.1"/>
    <property type="molecule type" value="Genomic_DNA"/>
</dbReference>
<evidence type="ECO:0000313" key="4">
    <source>
        <dbReference type="Proteomes" id="UP000199112"/>
    </source>
</evidence>
<dbReference type="PANTHER" id="PTHR46268">
    <property type="entry name" value="STRESS RESPONSE PROTEIN NHAX"/>
    <property type="match status" value="1"/>
</dbReference>
<reference evidence="4" key="1">
    <citation type="submission" date="2016-10" db="EMBL/GenBank/DDBJ databases">
        <authorList>
            <person name="Varghese N."/>
            <person name="Submissions S."/>
        </authorList>
    </citation>
    <scope>NUCLEOTIDE SEQUENCE [LARGE SCALE GENOMIC DNA]</scope>
    <source>
        <strain evidence="4">CGMCC 1.8981</strain>
    </source>
</reference>
<comment type="similarity">
    <text evidence="1">Belongs to the universal stress protein A family.</text>
</comment>
<evidence type="ECO:0000256" key="1">
    <source>
        <dbReference type="ARBA" id="ARBA00008791"/>
    </source>
</evidence>
<dbReference type="AlphaFoldDB" id="A0A1H6G4Y7"/>
<accession>A0A1H6G4Y7</accession>
<dbReference type="Gene3D" id="3.40.50.620">
    <property type="entry name" value="HUPs"/>
    <property type="match status" value="1"/>
</dbReference>
<dbReference type="InterPro" id="IPR014729">
    <property type="entry name" value="Rossmann-like_a/b/a_fold"/>
</dbReference>
<dbReference type="PANTHER" id="PTHR46268:SF24">
    <property type="entry name" value="UNIVERSAL STRESS PROTEIN"/>
    <property type="match status" value="1"/>
</dbReference>
<organism evidence="3 4">
    <name type="scientific">Natronorubrum sediminis</name>
    <dbReference type="NCBI Taxonomy" id="640943"/>
    <lineage>
        <taxon>Archaea</taxon>
        <taxon>Methanobacteriati</taxon>
        <taxon>Methanobacteriota</taxon>
        <taxon>Stenosarchaea group</taxon>
        <taxon>Halobacteria</taxon>
        <taxon>Halobacteriales</taxon>
        <taxon>Natrialbaceae</taxon>
        <taxon>Natronorubrum</taxon>
    </lineage>
</organism>
<dbReference type="Proteomes" id="UP000199112">
    <property type="component" value="Unassembled WGS sequence"/>
</dbReference>
<dbReference type="CDD" id="cd00293">
    <property type="entry name" value="USP-like"/>
    <property type="match status" value="1"/>
</dbReference>
<dbReference type="InterPro" id="IPR006015">
    <property type="entry name" value="Universal_stress_UspA"/>
</dbReference>
<dbReference type="InterPro" id="IPR006016">
    <property type="entry name" value="UspA"/>
</dbReference>
<dbReference type="RefSeq" id="WP_090507729.1">
    <property type="nucleotide sequence ID" value="NZ_FNWL01000003.1"/>
</dbReference>
<proteinExistence type="inferred from homology"/>
<keyword evidence="4" id="KW-1185">Reference proteome</keyword>
<dbReference type="SUPFAM" id="SSF52402">
    <property type="entry name" value="Adenine nucleotide alpha hydrolases-like"/>
    <property type="match status" value="1"/>
</dbReference>
<sequence>MTVLVAYDGSEPAQKAVKRAFDEHGDEELVLLRVVELADGYTEAGIKAVQDVLGDRRESAAEELRADLPDLVDTDSVDFRTEVATGNPAREIVSAAEEYDVDQIVIGSHGRSGVSRVLLGSVAESVVRRSPVSVTVVR</sequence>
<dbReference type="Pfam" id="PF00582">
    <property type="entry name" value="Usp"/>
    <property type="match status" value="1"/>
</dbReference>
<name>A0A1H6G4Y7_9EURY</name>
<gene>
    <name evidence="3" type="ORF">SAMN04487967_2940</name>
</gene>
<dbReference type="PRINTS" id="PR01438">
    <property type="entry name" value="UNVRSLSTRESS"/>
</dbReference>
<dbReference type="OrthoDB" id="105697at2157"/>
<evidence type="ECO:0000313" key="3">
    <source>
        <dbReference type="EMBL" id="SEH17044.1"/>
    </source>
</evidence>